<feature type="non-terminal residue" evidence="2">
    <location>
        <position position="103"/>
    </location>
</feature>
<name>A0A2G9TZT3_TELCI</name>
<keyword evidence="3" id="KW-1185">Reference proteome</keyword>
<evidence type="ECO:0000313" key="2">
    <source>
        <dbReference type="EMBL" id="PIO62962.1"/>
    </source>
</evidence>
<dbReference type="Proteomes" id="UP000230423">
    <property type="component" value="Unassembled WGS sequence"/>
</dbReference>
<reference evidence="2 3" key="1">
    <citation type="submission" date="2015-09" db="EMBL/GenBank/DDBJ databases">
        <title>Draft genome of the parasitic nematode Teladorsagia circumcincta isolate WARC Sus (inbred).</title>
        <authorList>
            <person name="Mitreva M."/>
        </authorList>
    </citation>
    <scope>NUCLEOTIDE SEQUENCE [LARGE SCALE GENOMIC DNA]</scope>
    <source>
        <strain evidence="2 3">S</strain>
    </source>
</reference>
<dbReference type="AlphaFoldDB" id="A0A2G9TZT3"/>
<evidence type="ECO:0000256" key="1">
    <source>
        <dbReference type="SAM" id="MobiDB-lite"/>
    </source>
</evidence>
<dbReference type="EMBL" id="KZ351449">
    <property type="protein sequence ID" value="PIO62962.1"/>
    <property type="molecule type" value="Genomic_DNA"/>
</dbReference>
<gene>
    <name evidence="2" type="ORF">TELCIR_15457</name>
</gene>
<evidence type="ECO:0000313" key="3">
    <source>
        <dbReference type="Proteomes" id="UP000230423"/>
    </source>
</evidence>
<feature type="compositionally biased region" description="Low complexity" evidence="1">
    <location>
        <begin position="57"/>
        <end position="72"/>
    </location>
</feature>
<proteinExistence type="predicted"/>
<feature type="region of interest" description="Disordered" evidence="1">
    <location>
        <begin position="46"/>
        <end position="72"/>
    </location>
</feature>
<dbReference type="OrthoDB" id="5888989at2759"/>
<accession>A0A2G9TZT3</accession>
<protein>
    <submittedName>
        <fullName evidence="2">Uncharacterized protein</fullName>
    </submittedName>
</protein>
<organism evidence="2 3">
    <name type="scientific">Teladorsagia circumcincta</name>
    <name type="common">Brown stomach worm</name>
    <name type="synonym">Ostertagia circumcincta</name>
    <dbReference type="NCBI Taxonomy" id="45464"/>
    <lineage>
        <taxon>Eukaryota</taxon>
        <taxon>Metazoa</taxon>
        <taxon>Ecdysozoa</taxon>
        <taxon>Nematoda</taxon>
        <taxon>Chromadorea</taxon>
        <taxon>Rhabditida</taxon>
        <taxon>Rhabditina</taxon>
        <taxon>Rhabditomorpha</taxon>
        <taxon>Strongyloidea</taxon>
        <taxon>Trichostrongylidae</taxon>
        <taxon>Teladorsagia</taxon>
    </lineage>
</organism>
<sequence>MLWAKSFAGSSMNHGKHEQVFDSEIIHRDKMNGSYRTRIFSREGCSPPWMDPRHGSSRSSPFTSPAPASTSDSCDMLIEEGRRASFTRNSMFLFDDEVELDNE</sequence>